<keyword evidence="5" id="KW-1185">Reference proteome</keyword>
<dbReference type="GO" id="GO:0008270">
    <property type="term" value="F:zinc ion binding"/>
    <property type="evidence" value="ECO:0007669"/>
    <property type="project" value="InterPro"/>
</dbReference>
<accession>A0A9P8VWX1</accession>
<feature type="region of interest" description="Disordered" evidence="2">
    <location>
        <begin position="1"/>
        <end position="23"/>
    </location>
</feature>
<dbReference type="InterPro" id="IPR053157">
    <property type="entry name" value="Sterol_Uptake_Regulator"/>
</dbReference>
<dbReference type="GO" id="GO:0001228">
    <property type="term" value="F:DNA-binding transcription activator activity, RNA polymerase II-specific"/>
    <property type="evidence" value="ECO:0007669"/>
    <property type="project" value="TreeGrafter"/>
</dbReference>
<evidence type="ECO:0000313" key="5">
    <source>
        <dbReference type="Proteomes" id="UP000777438"/>
    </source>
</evidence>
<comment type="caution">
    <text evidence="4">The sequence shown here is derived from an EMBL/GenBank/DDBJ whole genome shotgun (WGS) entry which is preliminary data.</text>
</comment>
<feature type="compositionally biased region" description="Polar residues" evidence="2">
    <location>
        <begin position="1"/>
        <end position="18"/>
    </location>
</feature>
<organism evidence="4 5">
    <name type="scientific">Thelonectria olida</name>
    <dbReference type="NCBI Taxonomy" id="1576542"/>
    <lineage>
        <taxon>Eukaryota</taxon>
        <taxon>Fungi</taxon>
        <taxon>Dikarya</taxon>
        <taxon>Ascomycota</taxon>
        <taxon>Pezizomycotina</taxon>
        <taxon>Sordariomycetes</taxon>
        <taxon>Hypocreomycetidae</taxon>
        <taxon>Hypocreales</taxon>
        <taxon>Nectriaceae</taxon>
        <taxon>Thelonectria</taxon>
    </lineage>
</organism>
<dbReference type="EMBL" id="JAGPYM010000026">
    <property type="protein sequence ID" value="KAH6880473.1"/>
    <property type="molecule type" value="Genomic_DNA"/>
</dbReference>
<dbReference type="PANTHER" id="PTHR47784">
    <property type="entry name" value="STEROL UPTAKE CONTROL PROTEIN 2"/>
    <property type="match status" value="1"/>
</dbReference>
<dbReference type="AlphaFoldDB" id="A0A9P8VWX1"/>
<dbReference type="PROSITE" id="PS50048">
    <property type="entry name" value="ZN2_CY6_FUNGAL_2"/>
    <property type="match status" value="1"/>
</dbReference>
<dbReference type="OrthoDB" id="5350673at2759"/>
<dbReference type="PROSITE" id="PS00463">
    <property type="entry name" value="ZN2_CY6_FUNGAL_1"/>
    <property type="match status" value="1"/>
</dbReference>
<dbReference type="SUPFAM" id="SSF57701">
    <property type="entry name" value="Zn2/Cys6 DNA-binding domain"/>
    <property type="match status" value="1"/>
</dbReference>
<proteinExistence type="predicted"/>
<dbReference type="Gene3D" id="4.10.240.10">
    <property type="entry name" value="Zn(2)-C6 fungal-type DNA-binding domain"/>
    <property type="match status" value="1"/>
</dbReference>
<dbReference type="CDD" id="cd00067">
    <property type="entry name" value="GAL4"/>
    <property type="match status" value="1"/>
</dbReference>
<evidence type="ECO:0000259" key="3">
    <source>
        <dbReference type="PROSITE" id="PS50048"/>
    </source>
</evidence>
<dbReference type="InterPro" id="IPR001138">
    <property type="entry name" value="Zn2Cys6_DnaBD"/>
</dbReference>
<dbReference type="SMART" id="SM00066">
    <property type="entry name" value="GAL4"/>
    <property type="match status" value="1"/>
</dbReference>
<evidence type="ECO:0000313" key="4">
    <source>
        <dbReference type="EMBL" id="KAH6880473.1"/>
    </source>
</evidence>
<evidence type="ECO:0000256" key="2">
    <source>
        <dbReference type="SAM" id="MobiDB-lite"/>
    </source>
</evidence>
<name>A0A9P8VWX1_9HYPO</name>
<sequence>MSSPTFSRNMKTPTNSRPVKSRRGYMKSRNGCFECKRRHYKCDEARPICAHCSMGSRKCLYPERHPVSIDSSEASRSASPCPPAAIRIPQVPDPVAPTDEDTAVNMLHMELMHHFTVETFVPEMGEDLIDTARLVIEAGLHAPYLMYETLAISARRLACLRASERGKYLRHAMQLQTKAISLFNNDKKRLDESSCVARMLFSSLLGRHLLSDALASRDGELDAFLDNFVRYTRLHRSIKGLSAEGWPFLAESKLKDAMAWGRAIFDIQPRGRHCDEVLQLISISSLDEESQEACRKAVHFLQIGFDDAEGQPGPGRTIHVIFWWAILMPEEFVELLASKRPEALVVFGYYAALLQKGRRVWLIGDASSHVHDSVARYLGDEWLGWLAAPRALLANL</sequence>
<reference evidence="4 5" key="1">
    <citation type="journal article" date="2021" name="Nat. Commun.">
        <title>Genetic determinants of endophytism in the Arabidopsis root mycobiome.</title>
        <authorList>
            <person name="Mesny F."/>
            <person name="Miyauchi S."/>
            <person name="Thiergart T."/>
            <person name="Pickel B."/>
            <person name="Atanasova L."/>
            <person name="Karlsson M."/>
            <person name="Huettel B."/>
            <person name="Barry K.W."/>
            <person name="Haridas S."/>
            <person name="Chen C."/>
            <person name="Bauer D."/>
            <person name="Andreopoulos W."/>
            <person name="Pangilinan J."/>
            <person name="LaButti K."/>
            <person name="Riley R."/>
            <person name="Lipzen A."/>
            <person name="Clum A."/>
            <person name="Drula E."/>
            <person name="Henrissat B."/>
            <person name="Kohler A."/>
            <person name="Grigoriev I.V."/>
            <person name="Martin F.M."/>
            <person name="Hacquard S."/>
        </authorList>
    </citation>
    <scope>NUCLEOTIDE SEQUENCE [LARGE SCALE GENOMIC DNA]</scope>
    <source>
        <strain evidence="4 5">MPI-CAGE-CH-0241</strain>
    </source>
</reference>
<gene>
    <name evidence="4" type="ORF">B0T10DRAFT_495462</name>
</gene>
<evidence type="ECO:0000256" key="1">
    <source>
        <dbReference type="ARBA" id="ARBA00023242"/>
    </source>
</evidence>
<dbReference type="Proteomes" id="UP000777438">
    <property type="component" value="Unassembled WGS sequence"/>
</dbReference>
<dbReference type="InterPro" id="IPR036864">
    <property type="entry name" value="Zn2-C6_fun-type_DNA-bd_sf"/>
</dbReference>
<dbReference type="PANTHER" id="PTHR47784:SF4">
    <property type="entry name" value="ZN(II)2CYS6 TRANSCRIPTION FACTOR (EUROFUNG)"/>
    <property type="match status" value="1"/>
</dbReference>
<protein>
    <recommendedName>
        <fullName evidence="3">Zn(2)-C6 fungal-type domain-containing protein</fullName>
    </recommendedName>
</protein>
<feature type="domain" description="Zn(2)-C6 fungal-type" evidence="3">
    <location>
        <begin position="31"/>
        <end position="61"/>
    </location>
</feature>
<dbReference type="Pfam" id="PF00172">
    <property type="entry name" value="Zn_clus"/>
    <property type="match status" value="1"/>
</dbReference>
<keyword evidence="1" id="KW-0539">Nucleus</keyword>